<proteinExistence type="predicted"/>
<reference evidence="1 2" key="1">
    <citation type="journal article" date="2018" name="Sci. Data">
        <title>The draft genome sequence of cork oak.</title>
        <authorList>
            <person name="Ramos A.M."/>
            <person name="Usie A."/>
            <person name="Barbosa P."/>
            <person name="Barros P.M."/>
            <person name="Capote T."/>
            <person name="Chaves I."/>
            <person name="Simoes F."/>
            <person name="Abreu I."/>
            <person name="Carrasquinho I."/>
            <person name="Faro C."/>
            <person name="Guimaraes J.B."/>
            <person name="Mendonca D."/>
            <person name="Nobrega F."/>
            <person name="Rodrigues L."/>
            <person name="Saibo N.J.M."/>
            <person name="Varela M.C."/>
            <person name="Egas C."/>
            <person name="Matos J."/>
            <person name="Miguel C.M."/>
            <person name="Oliveira M.M."/>
            <person name="Ricardo C.P."/>
            <person name="Goncalves S."/>
        </authorList>
    </citation>
    <scope>NUCLEOTIDE SEQUENCE [LARGE SCALE GENOMIC DNA]</scope>
    <source>
        <strain evidence="2">cv. HL8</strain>
    </source>
</reference>
<comment type="caution">
    <text evidence="1">The sequence shown here is derived from an EMBL/GenBank/DDBJ whole genome shotgun (WGS) entry which is preliminary data.</text>
</comment>
<name>A0AAW0KYM5_QUESU</name>
<evidence type="ECO:0000313" key="1">
    <source>
        <dbReference type="EMBL" id="KAK7843749.1"/>
    </source>
</evidence>
<dbReference type="InterPro" id="IPR032675">
    <property type="entry name" value="LRR_dom_sf"/>
</dbReference>
<protein>
    <submittedName>
        <fullName evidence="1">Uncharacterized protein</fullName>
    </submittedName>
</protein>
<evidence type="ECO:0000313" key="2">
    <source>
        <dbReference type="Proteomes" id="UP000237347"/>
    </source>
</evidence>
<gene>
    <name evidence="1" type="ORF">CFP56_011964</name>
</gene>
<dbReference type="AlphaFoldDB" id="A0AAW0KYM5"/>
<dbReference type="Gene3D" id="3.80.10.10">
    <property type="entry name" value="Ribonuclease Inhibitor"/>
    <property type="match status" value="1"/>
</dbReference>
<keyword evidence="2" id="KW-1185">Reference proteome</keyword>
<accession>A0AAW0KYM5</accession>
<dbReference type="EMBL" id="PKMF04000197">
    <property type="protein sequence ID" value="KAK7843749.1"/>
    <property type="molecule type" value="Genomic_DNA"/>
</dbReference>
<dbReference type="Proteomes" id="UP000237347">
    <property type="component" value="Unassembled WGS sequence"/>
</dbReference>
<dbReference type="SUPFAM" id="SSF52058">
    <property type="entry name" value="L domain-like"/>
    <property type="match status" value="1"/>
</dbReference>
<sequence length="111" mass="12325">MGEASKGYGSLSVISLELVGCDTNIIEFMKPDNFPVLEFLFQGDSNIVTLPESISRSPRLELLDIDNCKQLREIPRLPQSMGMVDARNCIGLDPKTSNRLLNQLRSLSLSL</sequence>
<organism evidence="1 2">
    <name type="scientific">Quercus suber</name>
    <name type="common">Cork oak</name>
    <dbReference type="NCBI Taxonomy" id="58331"/>
    <lineage>
        <taxon>Eukaryota</taxon>
        <taxon>Viridiplantae</taxon>
        <taxon>Streptophyta</taxon>
        <taxon>Embryophyta</taxon>
        <taxon>Tracheophyta</taxon>
        <taxon>Spermatophyta</taxon>
        <taxon>Magnoliopsida</taxon>
        <taxon>eudicotyledons</taxon>
        <taxon>Gunneridae</taxon>
        <taxon>Pentapetalae</taxon>
        <taxon>rosids</taxon>
        <taxon>fabids</taxon>
        <taxon>Fagales</taxon>
        <taxon>Fagaceae</taxon>
        <taxon>Quercus</taxon>
    </lineage>
</organism>